<gene>
    <name evidence="2" type="ORF">MKW98_011996</name>
</gene>
<comment type="caution">
    <text evidence="2">The sequence shown here is derived from an EMBL/GenBank/DDBJ whole genome shotgun (WGS) entry which is preliminary data.</text>
</comment>
<organism evidence="2 3">
    <name type="scientific">Papaver atlanticum</name>
    <dbReference type="NCBI Taxonomy" id="357466"/>
    <lineage>
        <taxon>Eukaryota</taxon>
        <taxon>Viridiplantae</taxon>
        <taxon>Streptophyta</taxon>
        <taxon>Embryophyta</taxon>
        <taxon>Tracheophyta</taxon>
        <taxon>Spermatophyta</taxon>
        <taxon>Magnoliopsida</taxon>
        <taxon>Ranunculales</taxon>
        <taxon>Papaveraceae</taxon>
        <taxon>Papaveroideae</taxon>
        <taxon>Papaver</taxon>
    </lineage>
</organism>
<protein>
    <recommendedName>
        <fullName evidence="1">PPM-type phosphatase domain-containing protein</fullName>
    </recommendedName>
</protein>
<evidence type="ECO:0000313" key="3">
    <source>
        <dbReference type="Proteomes" id="UP001202328"/>
    </source>
</evidence>
<dbReference type="AlphaFoldDB" id="A0AAD4SQJ1"/>
<evidence type="ECO:0000259" key="1">
    <source>
        <dbReference type="Pfam" id="PF00481"/>
    </source>
</evidence>
<dbReference type="SUPFAM" id="SSF81606">
    <property type="entry name" value="PP2C-like"/>
    <property type="match status" value="1"/>
</dbReference>
<dbReference type="Gene3D" id="3.60.40.10">
    <property type="entry name" value="PPM-type phosphatase domain"/>
    <property type="match status" value="1"/>
</dbReference>
<dbReference type="InterPro" id="IPR036457">
    <property type="entry name" value="PPM-type-like_dom_sf"/>
</dbReference>
<dbReference type="EMBL" id="JAJJMB010009193">
    <property type="protein sequence ID" value="KAI3915097.1"/>
    <property type="molecule type" value="Genomic_DNA"/>
</dbReference>
<feature type="domain" description="PPM-type phosphatase" evidence="1">
    <location>
        <begin position="56"/>
        <end position="99"/>
    </location>
</feature>
<dbReference type="Proteomes" id="UP001202328">
    <property type="component" value="Unassembled WGS sequence"/>
</dbReference>
<name>A0AAD4SQJ1_9MAGN</name>
<proteinExistence type="predicted"/>
<sequence>MVYFHVVRKRTSTTKLPPYLEDVVNRWTAWLFNLPVVYCCLCASGSTNFNSFVLGLSSGSCCVTCLIEEKDVIVSNLGDCMAVLFRGGVADALTRHWKTTLSTYHIRFFVEDDLHCWSYNSVLTLRVVSMPSLELRHSRPTQ</sequence>
<evidence type="ECO:0000313" key="2">
    <source>
        <dbReference type="EMBL" id="KAI3915097.1"/>
    </source>
</evidence>
<dbReference type="InterPro" id="IPR001932">
    <property type="entry name" value="PPM-type_phosphatase-like_dom"/>
</dbReference>
<dbReference type="Pfam" id="PF00481">
    <property type="entry name" value="PP2C"/>
    <property type="match status" value="1"/>
</dbReference>
<keyword evidence="3" id="KW-1185">Reference proteome</keyword>
<reference evidence="2" key="1">
    <citation type="submission" date="2022-04" db="EMBL/GenBank/DDBJ databases">
        <title>A functionally conserved STORR gene fusion in Papaver species that diverged 16.8 million years ago.</title>
        <authorList>
            <person name="Catania T."/>
        </authorList>
    </citation>
    <scope>NUCLEOTIDE SEQUENCE</scope>
    <source>
        <strain evidence="2">S-188037</strain>
    </source>
</reference>
<accession>A0AAD4SQJ1</accession>